<accession>A0ACC1HLN6</accession>
<organism evidence="1 2">
    <name type="scientific">Spiromyces aspiralis</name>
    <dbReference type="NCBI Taxonomy" id="68401"/>
    <lineage>
        <taxon>Eukaryota</taxon>
        <taxon>Fungi</taxon>
        <taxon>Fungi incertae sedis</taxon>
        <taxon>Zoopagomycota</taxon>
        <taxon>Kickxellomycotina</taxon>
        <taxon>Kickxellomycetes</taxon>
        <taxon>Kickxellales</taxon>
        <taxon>Kickxellaceae</taxon>
        <taxon>Spiromyces</taxon>
    </lineage>
</organism>
<dbReference type="EMBL" id="JAMZIH010002978">
    <property type="protein sequence ID" value="KAJ1677102.1"/>
    <property type="molecule type" value="Genomic_DNA"/>
</dbReference>
<evidence type="ECO:0000313" key="1">
    <source>
        <dbReference type="EMBL" id="KAJ1677102.1"/>
    </source>
</evidence>
<gene>
    <name evidence="1" type="ORF">EV182_006868</name>
</gene>
<proteinExistence type="predicted"/>
<dbReference type="Proteomes" id="UP001145114">
    <property type="component" value="Unassembled WGS sequence"/>
</dbReference>
<protein>
    <submittedName>
        <fullName evidence="1">Uncharacterized protein</fullName>
    </submittedName>
</protein>
<name>A0ACC1HLN6_9FUNG</name>
<reference evidence="1" key="1">
    <citation type="submission" date="2022-06" db="EMBL/GenBank/DDBJ databases">
        <title>Phylogenomic reconstructions and comparative analyses of Kickxellomycotina fungi.</title>
        <authorList>
            <person name="Reynolds N.K."/>
            <person name="Stajich J.E."/>
            <person name="Barry K."/>
            <person name="Grigoriev I.V."/>
            <person name="Crous P."/>
            <person name="Smith M.E."/>
        </authorList>
    </citation>
    <scope>NUCLEOTIDE SEQUENCE</scope>
    <source>
        <strain evidence="1">RSA 2271</strain>
    </source>
</reference>
<comment type="caution">
    <text evidence="1">The sequence shown here is derived from an EMBL/GenBank/DDBJ whole genome shotgun (WGS) entry which is preliminary data.</text>
</comment>
<sequence>MLAELLSTSSTASAEPPKKTVQESPKTSDNSIDPNAIKRQKNTDAARRSRMRKILRIETLENRVTELETENISLNTKIGIIESEKLSLQQRESELTDHIRQLEKQLAAYQHGNMPLPSFFQ</sequence>
<evidence type="ECO:0000313" key="2">
    <source>
        <dbReference type="Proteomes" id="UP001145114"/>
    </source>
</evidence>
<keyword evidence="2" id="KW-1185">Reference proteome</keyword>